<organism evidence="1 2">
    <name type="scientific">Ascobolus immersus RN42</name>
    <dbReference type="NCBI Taxonomy" id="1160509"/>
    <lineage>
        <taxon>Eukaryota</taxon>
        <taxon>Fungi</taxon>
        <taxon>Dikarya</taxon>
        <taxon>Ascomycota</taxon>
        <taxon>Pezizomycotina</taxon>
        <taxon>Pezizomycetes</taxon>
        <taxon>Pezizales</taxon>
        <taxon>Ascobolaceae</taxon>
        <taxon>Ascobolus</taxon>
    </lineage>
</organism>
<keyword evidence="2" id="KW-1185">Reference proteome</keyword>
<dbReference type="Proteomes" id="UP000275078">
    <property type="component" value="Unassembled WGS sequence"/>
</dbReference>
<name>A0A3N4HPA2_ASCIM</name>
<sequence length="228" mass="25752">MPKYCTQPLPAKSHALLSLKIVQISAAAASGTPVANGIPSQVLHLGITDLKTSERFAESKHKTKKKKCLTVDLNAGRGNVIQMQYITSPFFTLQRKRSSRLSWALRILWMYSIFDVVKDDFSRRCMVPAIEENLHISKGIITVKEEVKGETIKGEKRTDWLNVKMNLEAGEETKKGKITVTLWQDNRSCNCPAEVGRSSSYATWKVVKSLAKVLFHYEVEGRKKKELK</sequence>
<accession>A0A3N4HPA2</accession>
<reference evidence="1 2" key="1">
    <citation type="journal article" date="2018" name="Nat. Ecol. Evol.">
        <title>Pezizomycetes genomes reveal the molecular basis of ectomycorrhizal truffle lifestyle.</title>
        <authorList>
            <person name="Murat C."/>
            <person name="Payen T."/>
            <person name="Noel B."/>
            <person name="Kuo A."/>
            <person name="Morin E."/>
            <person name="Chen J."/>
            <person name="Kohler A."/>
            <person name="Krizsan K."/>
            <person name="Balestrini R."/>
            <person name="Da Silva C."/>
            <person name="Montanini B."/>
            <person name="Hainaut M."/>
            <person name="Levati E."/>
            <person name="Barry K.W."/>
            <person name="Belfiori B."/>
            <person name="Cichocki N."/>
            <person name="Clum A."/>
            <person name="Dockter R.B."/>
            <person name="Fauchery L."/>
            <person name="Guy J."/>
            <person name="Iotti M."/>
            <person name="Le Tacon F."/>
            <person name="Lindquist E.A."/>
            <person name="Lipzen A."/>
            <person name="Malagnac F."/>
            <person name="Mello A."/>
            <person name="Molinier V."/>
            <person name="Miyauchi S."/>
            <person name="Poulain J."/>
            <person name="Riccioni C."/>
            <person name="Rubini A."/>
            <person name="Sitrit Y."/>
            <person name="Splivallo R."/>
            <person name="Traeger S."/>
            <person name="Wang M."/>
            <person name="Zifcakova L."/>
            <person name="Wipf D."/>
            <person name="Zambonelli A."/>
            <person name="Paolocci F."/>
            <person name="Nowrousian M."/>
            <person name="Ottonello S."/>
            <person name="Baldrian P."/>
            <person name="Spatafora J.W."/>
            <person name="Henrissat B."/>
            <person name="Nagy L.G."/>
            <person name="Aury J.M."/>
            <person name="Wincker P."/>
            <person name="Grigoriev I.V."/>
            <person name="Bonfante P."/>
            <person name="Martin F.M."/>
        </authorList>
    </citation>
    <scope>NUCLEOTIDE SEQUENCE [LARGE SCALE GENOMIC DNA]</scope>
    <source>
        <strain evidence="1 2">RN42</strain>
    </source>
</reference>
<dbReference type="EMBL" id="ML119759">
    <property type="protein sequence ID" value="RPA75653.1"/>
    <property type="molecule type" value="Genomic_DNA"/>
</dbReference>
<evidence type="ECO:0000313" key="2">
    <source>
        <dbReference type="Proteomes" id="UP000275078"/>
    </source>
</evidence>
<protein>
    <submittedName>
        <fullName evidence="1">Uncharacterized protein</fullName>
    </submittedName>
</protein>
<gene>
    <name evidence="1" type="ORF">BJ508DRAFT_311749</name>
</gene>
<evidence type="ECO:0000313" key="1">
    <source>
        <dbReference type="EMBL" id="RPA75653.1"/>
    </source>
</evidence>
<dbReference type="AlphaFoldDB" id="A0A3N4HPA2"/>
<proteinExistence type="predicted"/>